<dbReference type="GO" id="GO:0022857">
    <property type="term" value="F:transmembrane transporter activity"/>
    <property type="evidence" value="ECO:0007669"/>
    <property type="project" value="InterPro"/>
</dbReference>
<dbReference type="EMBL" id="CAJZ01000026">
    <property type="protein sequence ID" value="CCI82948.1"/>
    <property type="molecule type" value="Genomic_DNA"/>
</dbReference>
<evidence type="ECO:0000313" key="13">
    <source>
        <dbReference type="Proteomes" id="UP000006078"/>
    </source>
</evidence>
<keyword evidence="6 9" id="KW-1133">Transmembrane helix</keyword>
<evidence type="ECO:0000256" key="1">
    <source>
        <dbReference type="ARBA" id="ARBA00004651"/>
    </source>
</evidence>
<feature type="transmembrane region" description="Helical" evidence="9">
    <location>
        <begin position="99"/>
        <end position="118"/>
    </location>
</feature>
<feature type="transmembrane region" description="Helical" evidence="9">
    <location>
        <begin position="157"/>
        <end position="175"/>
    </location>
</feature>
<evidence type="ECO:0000256" key="7">
    <source>
        <dbReference type="ARBA" id="ARBA00023136"/>
    </source>
</evidence>
<keyword evidence="13" id="KW-1185">Reference proteome</keyword>
<comment type="subcellular location">
    <subcellularLocation>
        <location evidence="1">Cell membrane</location>
        <topology evidence="1">Multi-pass membrane protein</topology>
    </subcellularLocation>
</comment>
<feature type="transmembrane region" description="Helical" evidence="9">
    <location>
        <begin position="328"/>
        <end position="346"/>
    </location>
</feature>
<evidence type="ECO:0000256" key="4">
    <source>
        <dbReference type="ARBA" id="ARBA00022475"/>
    </source>
</evidence>
<dbReference type="GO" id="GO:0005886">
    <property type="term" value="C:plasma membrane"/>
    <property type="evidence" value="ECO:0007669"/>
    <property type="project" value="UniProtKB-SubCell"/>
</dbReference>
<evidence type="ECO:0000256" key="9">
    <source>
        <dbReference type="SAM" id="Phobius"/>
    </source>
</evidence>
<dbReference type="eggNOG" id="COG2814">
    <property type="taxonomic scope" value="Bacteria"/>
</dbReference>
<dbReference type="SUPFAM" id="SSF103473">
    <property type="entry name" value="MFS general substrate transporter"/>
    <property type="match status" value="1"/>
</dbReference>
<dbReference type="Gene3D" id="1.20.1250.20">
    <property type="entry name" value="MFS general substrate transporter like domains"/>
    <property type="match status" value="1"/>
</dbReference>
<gene>
    <name evidence="11" type="ORF">BN46_0199</name>
    <name evidence="12" type="ORF">HMPREF9719_00342</name>
</gene>
<feature type="transmembrane region" description="Helical" evidence="9">
    <location>
        <begin position="33"/>
        <end position="56"/>
    </location>
</feature>
<dbReference type="PROSITE" id="PS00217">
    <property type="entry name" value="SUGAR_TRANSPORT_2"/>
    <property type="match status" value="1"/>
</dbReference>
<dbReference type="HOGENOM" id="CLU_000960_22_3_11"/>
<feature type="transmembrane region" description="Helical" evidence="9">
    <location>
        <begin position="246"/>
        <end position="267"/>
    </location>
</feature>
<evidence type="ECO:0000313" key="14">
    <source>
        <dbReference type="Proteomes" id="UP000011016"/>
    </source>
</evidence>
<evidence type="ECO:0000259" key="10">
    <source>
        <dbReference type="PROSITE" id="PS50850"/>
    </source>
</evidence>
<feature type="transmembrane region" description="Helical" evidence="9">
    <location>
        <begin position="68"/>
        <end position="87"/>
    </location>
</feature>
<feature type="compositionally biased region" description="Polar residues" evidence="8">
    <location>
        <begin position="1"/>
        <end position="15"/>
    </location>
</feature>
<dbReference type="InterPro" id="IPR011701">
    <property type="entry name" value="MFS"/>
</dbReference>
<keyword evidence="7 9" id="KW-0472">Membrane</keyword>
<feature type="transmembrane region" description="Helical" evidence="9">
    <location>
        <begin position="124"/>
        <end position="145"/>
    </location>
</feature>
<dbReference type="CDD" id="cd17502">
    <property type="entry name" value="MFS_Azr1_MDR_like"/>
    <property type="match status" value="1"/>
</dbReference>
<dbReference type="Proteomes" id="UP000006078">
    <property type="component" value="Unassembled WGS sequence"/>
</dbReference>
<dbReference type="STRING" id="29321.AAV33_07390"/>
<organism evidence="11 14">
    <name type="scientific">Corynebacterium otitidis ATCC 51513</name>
    <dbReference type="NCBI Taxonomy" id="883169"/>
    <lineage>
        <taxon>Bacteria</taxon>
        <taxon>Bacillati</taxon>
        <taxon>Actinomycetota</taxon>
        <taxon>Actinomycetes</taxon>
        <taxon>Mycobacteriales</taxon>
        <taxon>Corynebacteriaceae</taxon>
        <taxon>Corynebacterium</taxon>
    </lineage>
</organism>
<keyword evidence="3" id="KW-0813">Transport</keyword>
<dbReference type="InterPro" id="IPR020846">
    <property type="entry name" value="MFS_dom"/>
</dbReference>
<evidence type="ECO:0000256" key="3">
    <source>
        <dbReference type="ARBA" id="ARBA00022448"/>
    </source>
</evidence>
<name>I7IWH6_9CORY</name>
<keyword evidence="5 9" id="KW-0812">Transmembrane</keyword>
<dbReference type="PRINTS" id="PR01036">
    <property type="entry name" value="TCRTETB"/>
</dbReference>
<dbReference type="InterPro" id="IPR036259">
    <property type="entry name" value="MFS_trans_sf"/>
</dbReference>
<dbReference type="InterPro" id="IPR005829">
    <property type="entry name" value="Sugar_transporter_CS"/>
</dbReference>
<dbReference type="PATRIC" id="fig|883169.3.peg.319"/>
<proteinExistence type="inferred from homology"/>
<sequence>MASQEHSPASGSTRQGEGGGYASDAERKRMLPWVIATLILSMLMSSLNQMIFVAALPTIVGELGGANHISWVISGFLLGQTIALPIIGKLGDQIGRKGLFLGATVVFVIGSLLGGSATSIGVLIAARIVQGLAAGSLMTLSQAITAEVTTSRERGRYMGFMFAAFGVASVLGPVLGGWFTDGPGWRWGLYFNVPLGAISLISTALLLKLPRRPKRLDWDIPGTIAMIVATSSLIVTVTFGGNQYEWTDPVILTLAGVFIVSTLAFLFAELHSSEPLIALGLFRKRNFLITTLCGFGVGIFLFGTLAYLPTYMQMVHMLSPTNAGLMMVWMIAGMMATSITTGQIISRTGSYKWFPVVGLTLVGVMLVLISGVTPETPLTRLGFYMLGLGVGIGMTMQILLLIVQNAFPLSEVGVVTSVNNFFRQTGGAVGTALVGSVLSANLAELLAERVPAALGDDVDPGALPDASSLTPDIIDDLPPALTEAVTSSYNDALMPEFLWLAPLAFACAAALLFIRNDRLKETID</sequence>
<dbReference type="EMBL" id="AHAE01000021">
    <property type="protein sequence ID" value="EJZ82684.1"/>
    <property type="molecule type" value="Genomic_DNA"/>
</dbReference>
<feature type="transmembrane region" description="Helical" evidence="9">
    <location>
        <begin position="187"/>
        <end position="207"/>
    </location>
</feature>
<evidence type="ECO:0000256" key="5">
    <source>
        <dbReference type="ARBA" id="ARBA00022692"/>
    </source>
</evidence>
<dbReference type="Pfam" id="PF07690">
    <property type="entry name" value="MFS_1"/>
    <property type="match status" value="1"/>
</dbReference>
<reference evidence="11 14" key="1">
    <citation type="journal article" date="2012" name="J. Bacteriol.">
        <title>Draft Genome Sequence of Turicella otitidis ATCC 51513, Isolated from Middle Ear Fluid from a Child with Otitis Media.</title>
        <authorList>
            <person name="Brinkrolf K."/>
            <person name="Schneider J."/>
            <person name="Knecht M."/>
            <person name="Ruckert C."/>
            <person name="Tauch A."/>
        </authorList>
    </citation>
    <scope>NUCLEOTIDE SEQUENCE [LARGE SCALE GENOMIC DNA]</scope>
    <source>
        <strain evidence="11 14">ATCC 51513</strain>
    </source>
</reference>
<dbReference type="PANTHER" id="PTHR23501:SF197">
    <property type="entry name" value="COMD"/>
    <property type="match status" value="1"/>
</dbReference>
<feature type="transmembrane region" description="Helical" evidence="9">
    <location>
        <begin position="287"/>
        <end position="308"/>
    </location>
</feature>
<dbReference type="FunFam" id="1.20.1720.10:FF:000004">
    <property type="entry name" value="EmrB/QacA family drug resistance transporter"/>
    <property type="match status" value="1"/>
</dbReference>
<dbReference type="PROSITE" id="PS50850">
    <property type="entry name" value="MFS"/>
    <property type="match status" value="1"/>
</dbReference>
<evidence type="ECO:0000313" key="12">
    <source>
        <dbReference type="EMBL" id="EJZ82684.1"/>
    </source>
</evidence>
<accession>I7IWH6</accession>
<feature type="transmembrane region" description="Helical" evidence="9">
    <location>
        <begin position="219"/>
        <end position="240"/>
    </location>
</feature>
<dbReference type="RefSeq" id="WP_004600232.1">
    <property type="nucleotide sequence ID" value="NZ_HF541865.1"/>
</dbReference>
<feature type="transmembrane region" description="Helical" evidence="9">
    <location>
        <begin position="383"/>
        <end position="403"/>
    </location>
</feature>
<dbReference type="PANTHER" id="PTHR23501">
    <property type="entry name" value="MAJOR FACILITATOR SUPERFAMILY"/>
    <property type="match status" value="1"/>
</dbReference>
<protein>
    <submittedName>
        <fullName evidence="12">Drug:H+ antiporter-2 (14 Spanner) (DHA2) family drug resistance MFS transporter</fullName>
    </submittedName>
    <submittedName>
        <fullName evidence="11">Major facilitator superfamily permease</fullName>
    </submittedName>
</protein>
<dbReference type="OrthoDB" id="7375466at2"/>
<comment type="similarity">
    <text evidence="2">Belongs to the major facilitator superfamily. TCR/Tet family.</text>
</comment>
<reference evidence="12 13" key="2">
    <citation type="submission" date="2012-08" db="EMBL/GenBank/DDBJ databases">
        <title>The Genome Sequence of Turicella otitidis ATCC 51513.</title>
        <authorList>
            <consortium name="The Broad Institute Genome Sequencing Platform"/>
            <person name="Earl A."/>
            <person name="Ward D."/>
            <person name="Feldgarden M."/>
            <person name="Gevers D."/>
            <person name="Huys G."/>
            <person name="Walker B."/>
            <person name="Young S.K."/>
            <person name="Zeng Q."/>
            <person name="Gargeya S."/>
            <person name="Fitzgerald M."/>
            <person name="Haas B."/>
            <person name="Abouelleil A."/>
            <person name="Alvarado L."/>
            <person name="Arachchi H.M."/>
            <person name="Berlin A.M."/>
            <person name="Chapman S.B."/>
            <person name="Goldberg J."/>
            <person name="Griggs A."/>
            <person name="Gujja S."/>
            <person name="Hansen M."/>
            <person name="Howarth C."/>
            <person name="Imamovic A."/>
            <person name="Larimer J."/>
            <person name="McCowen C."/>
            <person name="Montmayeur A."/>
            <person name="Murphy C."/>
            <person name="Neiman D."/>
            <person name="Pearson M."/>
            <person name="Priest M."/>
            <person name="Roberts A."/>
            <person name="Saif S."/>
            <person name="Shea T."/>
            <person name="Sisk P."/>
            <person name="Sykes S."/>
            <person name="Wortman J."/>
            <person name="Nusbaum C."/>
            <person name="Birren B."/>
        </authorList>
    </citation>
    <scope>NUCLEOTIDE SEQUENCE [LARGE SCALE GENOMIC DNA]</scope>
    <source>
        <strain evidence="12 13">ATCC 51513</strain>
    </source>
</reference>
<feature type="transmembrane region" description="Helical" evidence="9">
    <location>
        <begin position="353"/>
        <end position="371"/>
    </location>
</feature>
<evidence type="ECO:0000256" key="8">
    <source>
        <dbReference type="SAM" id="MobiDB-lite"/>
    </source>
</evidence>
<evidence type="ECO:0000256" key="2">
    <source>
        <dbReference type="ARBA" id="ARBA00007520"/>
    </source>
</evidence>
<dbReference type="AlphaFoldDB" id="I7IWH6"/>
<feature type="transmembrane region" description="Helical" evidence="9">
    <location>
        <begin position="497"/>
        <end position="514"/>
    </location>
</feature>
<dbReference type="Gene3D" id="1.20.1720.10">
    <property type="entry name" value="Multidrug resistance protein D"/>
    <property type="match status" value="1"/>
</dbReference>
<feature type="region of interest" description="Disordered" evidence="8">
    <location>
        <begin position="1"/>
        <end position="23"/>
    </location>
</feature>
<keyword evidence="4" id="KW-1003">Cell membrane</keyword>
<comment type="caution">
    <text evidence="11">The sequence shown here is derived from an EMBL/GenBank/DDBJ whole genome shotgun (WGS) entry which is preliminary data.</text>
</comment>
<feature type="domain" description="Major facilitator superfamily (MFS) profile" evidence="10">
    <location>
        <begin position="34"/>
        <end position="519"/>
    </location>
</feature>
<dbReference type="Proteomes" id="UP000011016">
    <property type="component" value="Unassembled WGS sequence"/>
</dbReference>
<evidence type="ECO:0000256" key="6">
    <source>
        <dbReference type="ARBA" id="ARBA00022989"/>
    </source>
</evidence>
<evidence type="ECO:0000313" key="11">
    <source>
        <dbReference type="EMBL" id="CCI82948.1"/>
    </source>
</evidence>